<evidence type="ECO:0000256" key="2">
    <source>
        <dbReference type="ARBA" id="ARBA00004613"/>
    </source>
</evidence>
<gene>
    <name evidence="5" type="ORF">C1645_732330</name>
</gene>
<evidence type="ECO:0000256" key="3">
    <source>
        <dbReference type="ARBA" id="ARBA00022525"/>
    </source>
</evidence>
<comment type="subcellular location">
    <subcellularLocation>
        <location evidence="1">Host cell</location>
    </subcellularLocation>
    <subcellularLocation>
        <location evidence="2">Secreted</location>
    </subcellularLocation>
</comment>
<accession>A0A397TMD3</accession>
<evidence type="ECO:0000313" key="6">
    <source>
        <dbReference type="Proteomes" id="UP000265703"/>
    </source>
</evidence>
<protein>
    <recommendedName>
        <fullName evidence="4">Crinkler effector protein N-terminal domain-containing protein</fullName>
    </recommendedName>
</protein>
<reference evidence="5 6" key="1">
    <citation type="submission" date="2018-06" db="EMBL/GenBank/DDBJ databases">
        <title>Comparative genomics reveals the genomic features of Rhizophagus irregularis, R. cerebriforme, R. diaphanum and Gigaspora rosea, and their symbiotic lifestyle signature.</title>
        <authorList>
            <person name="Morin E."/>
            <person name="San Clemente H."/>
            <person name="Chen E.C.H."/>
            <person name="De La Providencia I."/>
            <person name="Hainaut M."/>
            <person name="Kuo A."/>
            <person name="Kohler A."/>
            <person name="Murat C."/>
            <person name="Tang N."/>
            <person name="Roy S."/>
            <person name="Loubradou J."/>
            <person name="Henrissat B."/>
            <person name="Grigoriev I.V."/>
            <person name="Corradi N."/>
            <person name="Roux C."/>
            <person name="Martin F.M."/>
        </authorList>
    </citation>
    <scope>NUCLEOTIDE SEQUENCE [LARGE SCALE GENOMIC DNA]</scope>
    <source>
        <strain evidence="5 6">DAOM 227022</strain>
    </source>
</reference>
<dbReference type="AlphaFoldDB" id="A0A397TMD3"/>
<feature type="domain" description="Crinkler effector protein N-terminal" evidence="4">
    <location>
        <begin position="4"/>
        <end position="121"/>
    </location>
</feature>
<dbReference type="GO" id="GO:0005576">
    <property type="term" value="C:extracellular region"/>
    <property type="evidence" value="ECO:0007669"/>
    <property type="project" value="UniProtKB-SubCell"/>
</dbReference>
<evidence type="ECO:0000313" key="5">
    <source>
        <dbReference type="EMBL" id="RIA97625.1"/>
    </source>
</evidence>
<organism evidence="5 6">
    <name type="scientific">Glomus cerebriforme</name>
    <dbReference type="NCBI Taxonomy" id="658196"/>
    <lineage>
        <taxon>Eukaryota</taxon>
        <taxon>Fungi</taxon>
        <taxon>Fungi incertae sedis</taxon>
        <taxon>Mucoromycota</taxon>
        <taxon>Glomeromycotina</taxon>
        <taxon>Glomeromycetes</taxon>
        <taxon>Glomerales</taxon>
        <taxon>Glomeraceae</taxon>
        <taxon>Glomus</taxon>
    </lineage>
</organism>
<dbReference type="Pfam" id="PF20147">
    <property type="entry name" value="Crinkler"/>
    <property type="match status" value="1"/>
</dbReference>
<dbReference type="OrthoDB" id="2359318at2759"/>
<keyword evidence="6" id="KW-1185">Reference proteome</keyword>
<keyword evidence="3" id="KW-0964">Secreted</keyword>
<name>A0A397TMD3_9GLOM</name>
<dbReference type="Proteomes" id="UP000265703">
    <property type="component" value="Unassembled WGS sequence"/>
</dbReference>
<sequence>MAEVRLNCLVVPDNIQADKITRQHLLTIDIGTKESVHSLRSKIKKECAPCFDDIPITEFVVRAVEFSSNDLANDNHTALFLSLKNGVQGTELSPISLISSIPNFTERFSKQSSKNDIHIIVYLKIQTPQ</sequence>
<comment type="caution">
    <text evidence="5">The sequence shown here is derived from an EMBL/GenBank/DDBJ whole genome shotgun (WGS) entry which is preliminary data.</text>
</comment>
<dbReference type="EMBL" id="QKYT01000027">
    <property type="protein sequence ID" value="RIA97625.1"/>
    <property type="molecule type" value="Genomic_DNA"/>
</dbReference>
<dbReference type="GO" id="GO:0043657">
    <property type="term" value="C:host cell"/>
    <property type="evidence" value="ECO:0007669"/>
    <property type="project" value="UniProtKB-SubCell"/>
</dbReference>
<evidence type="ECO:0000256" key="1">
    <source>
        <dbReference type="ARBA" id="ARBA00004340"/>
    </source>
</evidence>
<proteinExistence type="predicted"/>
<dbReference type="InterPro" id="IPR045379">
    <property type="entry name" value="Crinkler_N"/>
</dbReference>
<evidence type="ECO:0000259" key="4">
    <source>
        <dbReference type="Pfam" id="PF20147"/>
    </source>
</evidence>